<dbReference type="PANTHER" id="PTHR43861">
    <property type="entry name" value="TRANS-ACONITATE 2-METHYLTRANSFERASE-RELATED"/>
    <property type="match status" value="1"/>
</dbReference>
<gene>
    <name evidence="2" type="ORF">QWY13_01420</name>
</gene>
<organism evidence="2 3">
    <name type="scientific">Planococcus shenhongbingii</name>
    <dbReference type="NCBI Taxonomy" id="3058398"/>
    <lineage>
        <taxon>Bacteria</taxon>
        <taxon>Bacillati</taxon>
        <taxon>Bacillota</taxon>
        <taxon>Bacilli</taxon>
        <taxon>Bacillales</taxon>
        <taxon>Caryophanaceae</taxon>
        <taxon>Planococcus</taxon>
    </lineage>
</organism>
<reference evidence="2 3" key="1">
    <citation type="submission" date="2023-07" db="EMBL/GenBank/DDBJ databases">
        <title>Novel species in genus Planococcus.</title>
        <authorList>
            <person name="Ning S."/>
        </authorList>
    </citation>
    <scope>NUCLEOTIDE SEQUENCE [LARGE SCALE GENOMIC DNA]</scope>
    <source>
        <strain evidence="2 3">N017</strain>
    </source>
</reference>
<feature type="domain" description="Methyltransferase type 11" evidence="1">
    <location>
        <begin position="50"/>
        <end position="144"/>
    </location>
</feature>
<comment type="caution">
    <text evidence="2">The sequence shown here is derived from an EMBL/GenBank/DDBJ whole genome shotgun (WGS) entry which is preliminary data.</text>
</comment>
<evidence type="ECO:0000313" key="2">
    <source>
        <dbReference type="EMBL" id="MDN7244133.1"/>
    </source>
</evidence>
<dbReference type="SUPFAM" id="SSF53335">
    <property type="entry name" value="S-adenosyl-L-methionine-dependent methyltransferases"/>
    <property type="match status" value="1"/>
</dbReference>
<name>A0ABT8N8R4_9BACL</name>
<evidence type="ECO:0000259" key="1">
    <source>
        <dbReference type="Pfam" id="PF08241"/>
    </source>
</evidence>
<accession>A0ABT8N8R4</accession>
<dbReference type="InterPro" id="IPR013216">
    <property type="entry name" value="Methyltransf_11"/>
</dbReference>
<dbReference type="RefSeq" id="WP_301854658.1">
    <property type="nucleotide sequence ID" value="NZ_JAUJWU010000001.1"/>
</dbReference>
<dbReference type="CDD" id="cd02440">
    <property type="entry name" value="AdoMet_MTases"/>
    <property type="match status" value="1"/>
</dbReference>
<dbReference type="EMBL" id="JAUJWU010000001">
    <property type="protein sequence ID" value="MDN7244133.1"/>
    <property type="molecule type" value="Genomic_DNA"/>
</dbReference>
<proteinExistence type="predicted"/>
<evidence type="ECO:0000313" key="3">
    <source>
        <dbReference type="Proteomes" id="UP001172142"/>
    </source>
</evidence>
<dbReference type="GO" id="GO:0008168">
    <property type="term" value="F:methyltransferase activity"/>
    <property type="evidence" value="ECO:0007669"/>
    <property type="project" value="UniProtKB-KW"/>
</dbReference>
<dbReference type="InterPro" id="IPR029063">
    <property type="entry name" value="SAM-dependent_MTases_sf"/>
</dbReference>
<dbReference type="Gene3D" id="3.40.50.150">
    <property type="entry name" value="Vaccinia Virus protein VP39"/>
    <property type="match status" value="1"/>
</dbReference>
<sequence length="243" mass="27879">MEFKGASAYDQKDFLNQYLQRRSREESPNNAIEKPMIMELLGEVEGKSILDLGCGDGSFGKELHTAGAKSYMGVEGSAQMATMAKNNLKGTNSSILQETMETYAFSPNEFDFVTSRFAIHYVADIKELFIKVHQSLKEDGKFIFSVQHPLTTSSFVSKKEGERKGNWIVDDYFNAGERKEPWIDKIVVKHHRTTEQYFSSLIEAGFNVVSLREGEPKRENFRNEEEYQRRKRIPIMLAFSCEK</sequence>
<keyword evidence="2" id="KW-0808">Transferase</keyword>
<dbReference type="EC" id="2.1.1.-" evidence="2"/>
<keyword evidence="2" id="KW-0489">Methyltransferase</keyword>
<dbReference type="PANTHER" id="PTHR43861:SF1">
    <property type="entry name" value="TRANS-ACONITATE 2-METHYLTRANSFERASE"/>
    <property type="match status" value="1"/>
</dbReference>
<dbReference type="Pfam" id="PF08241">
    <property type="entry name" value="Methyltransf_11"/>
    <property type="match status" value="1"/>
</dbReference>
<keyword evidence="3" id="KW-1185">Reference proteome</keyword>
<dbReference type="Proteomes" id="UP001172142">
    <property type="component" value="Unassembled WGS sequence"/>
</dbReference>
<protein>
    <submittedName>
        <fullName evidence="2">Class I SAM-dependent methyltransferase</fullName>
        <ecNumber evidence="2">2.1.1.-</ecNumber>
    </submittedName>
</protein>
<dbReference type="GO" id="GO:0032259">
    <property type="term" value="P:methylation"/>
    <property type="evidence" value="ECO:0007669"/>
    <property type="project" value="UniProtKB-KW"/>
</dbReference>